<dbReference type="InterPro" id="IPR012373">
    <property type="entry name" value="Ferrdict_sens_TM"/>
</dbReference>
<sequence>MKDYQFFEFEDFLEDVAFRRWVFHPLPQDEGFWQQWLADHPEKAAVVNQARQQLLDIKGNLPQLSDEHIDQKVAQLVRQAQLEQTADIRPLPVVRQLAPTWYYLAASVALLLGLFWVYRYQAQPSSSTPTTYAHLVEEASQPLVEVTNDGRSPRRIALADGSIAVLYANSRLSFPKQFSDSTREVYLTGQAFFQVRKNPARPFLVYANELVTKVLGTSFFVRAYEQDQHVRVSVRTGKVSVFARADKQATTKIHTRELGGIILTPNQQATLMRSEQRLVRSLVAEPQRVDAPAIQKTSLVFRQTPIAEVFAALERAYGVDIVFDEALMAHCTLTARFDNESLYKKLEWICAGTESSYEEVDGQIIITSRGCSSQ</sequence>
<evidence type="ECO:0000259" key="2">
    <source>
        <dbReference type="Pfam" id="PF16344"/>
    </source>
</evidence>
<feature type="domain" description="FecR protein" evidence="1">
    <location>
        <begin position="152"/>
        <end position="239"/>
    </location>
</feature>
<keyword evidence="4" id="KW-1185">Reference proteome</keyword>
<gene>
    <name evidence="3" type="ORF">BN8_03126</name>
</gene>
<dbReference type="Pfam" id="PF16344">
    <property type="entry name" value="FecR_C"/>
    <property type="match status" value="1"/>
</dbReference>
<dbReference type="InterPro" id="IPR032508">
    <property type="entry name" value="FecR_C"/>
</dbReference>
<dbReference type="EMBL" id="CAIT01000006">
    <property type="protein sequence ID" value="CCH53989.1"/>
    <property type="molecule type" value="Genomic_DNA"/>
</dbReference>
<dbReference type="STRING" id="1185876.BN8_03126"/>
<dbReference type="RefSeq" id="WP_009282569.1">
    <property type="nucleotide sequence ID" value="NZ_CAIT01000006.1"/>
</dbReference>
<dbReference type="InterPro" id="IPR006860">
    <property type="entry name" value="FecR"/>
</dbReference>
<accession>I2GJB4</accession>
<dbReference type="PANTHER" id="PTHR30273:SF2">
    <property type="entry name" value="PROTEIN FECR"/>
    <property type="match status" value="1"/>
</dbReference>
<proteinExistence type="predicted"/>
<evidence type="ECO:0000313" key="3">
    <source>
        <dbReference type="EMBL" id="CCH53989.1"/>
    </source>
</evidence>
<dbReference type="GO" id="GO:0016989">
    <property type="term" value="F:sigma factor antagonist activity"/>
    <property type="evidence" value="ECO:0007669"/>
    <property type="project" value="TreeGrafter"/>
</dbReference>
<feature type="domain" description="Protein FecR C-terminal" evidence="2">
    <location>
        <begin position="299"/>
        <end position="366"/>
    </location>
</feature>
<dbReference type="OrthoDB" id="645173at2"/>
<dbReference type="Proteomes" id="UP000009309">
    <property type="component" value="Unassembled WGS sequence"/>
</dbReference>
<comment type="caution">
    <text evidence="3">The sequence shown here is derived from an EMBL/GenBank/DDBJ whole genome shotgun (WGS) entry which is preliminary data.</text>
</comment>
<dbReference type="PANTHER" id="PTHR30273">
    <property type="entry name" value="PERIPLASMIC SIGNAL SENSOR AND SIGMA FACTOR ACTIVATOR FECR-RELATED"/>
    <property type="match status" value="1"/>
</dbReference>
<protein>
    <submittedName>
        <fullName evidence="3">Anti-FecI sigma factor, FecR</fullName>
    </submittedName>
</protein>
<evidence type="ECO:0000259" key="1">
    <source>
        <dbReference type="Pfam" id="PF04773"/>
    </source>
</evidence>
<name>I2GJB4_9BACT</name>
<organism evidence="3 4">
    <name type="scientific">Fibrisoma limi BUZ 3</name>
    <dbReference type="NCBI Taxonomy" id="1185876"/>
    <lineage>
        <taxon>Bacteria</taxon>
        <taxon>Pseudomonadati</taxon>
        <taxon>Bacteroidota</taxon>
        <taxon>Cytophagia</taxon>
        <taxon>Cytophagales</taxon>
        <taxon>Spirosomataceae</taxon>
        <taxon>Fibrisoma</taxon>
    </lineage>
</organism>
<reference evidence="3 4" key="1">
    <citation type="journal article" date="2012" name="J. Bacteriol.">
        <title>Genome Sequence of the Filamentous Bacterium Fibrisoma limi BUZ 3T.</title>
        <authorList>
            <person name="Filippini M."/>
            <person name="Qi W."/>
            <person name="Jaenicke S."/>
            <person name="Goesmann A."/>
            <person name="Smits T.H."/>
            <person name="Bagheri H.C."/>
        </authorList>
    </citation>
    <scope>NUCLEOTIDE SEQUENCE [LARGE SCALE GENOMIC DNA]</scope>
    <source>
        <strain evidence="4">BUZ 3T</strain>
    </source>
</reference>
<dbReference type="Pfam" id="PF04773">
    <property type="entry name" value="FecR"/>
    <property type="match status" value="1"/>
</dbReference>
<dbReference type="PIRSF" id="PIRSF018266">
    <property type="entry name" value="FecR"/>
    <property type="match status" value="1"/>
</dbReference>
<evidence type="ECO:0000313" key="4">
    <source>
        <dbReference type="Proteomes" id="UP000009309"/>
    </source>
</evidence>
<dbReference type="eggNOG" id="COG3712">
    <property type="taxonomic scope" value="Bacteria"/>
</dbReference>
<dbReference type="Gene3D" id="2.60.120.1440">
    <property type="match status" value="1"/>
</dbReference>
<dbReference type="AlphaFoldDB" id="I2GJB4"/>
<dbReference type="Gene3D" id="3.55.50.30">
    <property type="match status" value="1"/>
</dbReference>